<dbReference type="Gene3D" id="3.40.50.300">
    <property type="entry name" value="P-loop containing nucleotide triphosphate hydrolases"/>
    <property type="match status" value="2"/>
</dbReference>
<dbReference type="RefSeq" id="WP_163487169.1">
    <property type="nucleotide sequence ID" value="NZ_CP048739.1"/>
</dbReference>
<dbReference type="GO" id="GO:0005524">
    <property type="term" value="F:ATP binding"/>
    <property type="evidence" value="ECO:0007669"/>
    <property type="project" value="UniProtKB-KW"/>
</dbReference>
<keyword evidence="2" id="KW-0547">Nucleotide-binding</keyword>
<keyword evidence="2" id="KW-0067">ATP-binding</keyword>
<dbReference type="InterPro" id="IPR051162">
    <property type="entry name" value="T4SS_component"/>
</dbReference>
<proteinExistence type="predicted"/>
<evidence type="ECO:0000313" key="3">
    <source>
        <dbReference type="Proteomes" id="UP000465846"/>
    </source>
</evidence>
<sequence>MDRDQLVDVEALLRMADDAGVPADHRLREFIRAAGAVQSRSVARITEQAITSRIAQFRGNPFDDSGPETAAASTEQPWMHEVELGVVPTGGRFTLPVDELTKHAKLLGQSGMGKTTAIYQLALELDRLDIPWWAFDLKRDYRHLADRMDVLVLPWDQLKINPLEPPTGTDPRQWAQLFADVFGFSAGLLSASKNYTMTRLLELYEDRGVLDDPGPDAEYPSFHEFRDFVAGHDASGQKQHQYRGTVLNRLDAWCSITDGVFDCRRGHDLGELLQRNVVFELENRSRDLQDFMMELLFFKVFQYRMSQNQRDNSLRHVFLLDEGKRVFSVYKERQDAAGLPMVDIIAGQMRQFGEGLIVADQEPAKLTDSIRTNTATTMLLPLREAEQFQAVAADMSLSKPQKAWARTLNVGQGIVQRPNGTTHVVNFHDPEVVQSVDDGRLAELMQTHWNRLTHSTATSLEQRESREAPDADTGDGPESPEPKSNERTIDQDILTLLKDVAKRPFVSLSERYSRFSSDGKGYKVKTSAVDDGYVTEHVVKDRGQKKLLELTEQGRTVLRKRGESIDRDGRGGIVHQYWQHRLRSIFEAEGLKAELESDDADIAVESAEERFAVEVSMQGAEREVEHVADRLDAGFDRVVFACPLGEVMETLIERLTGADINPDAVRVHAFHEFYDVDSVLAG</sequence>
<dbReference type="GeneID" id="44080627"/>
<accession>A0A6C0UNB6</accession>
<evidence type="ECO:0000313" key="2">
    <source>
        <dbReference type="EMBL" id="QIB75389.1"/>
    </source>
</evidence>
<dbReference type="AlphaFoldDB" id="A0A6C0UNB6"/>
<dbReference type="Proteomes" id="UP000465846">
    <property type="component" value="Chromosome"/>
</dbReference>
<name>A0A6C0UNB6_9EURY</name>
<dbReference type="PANTHER" id="PTHR30121">
    <property type="entry name" value="UNCHARACTERIZED PROTEIN YJGR-RELATED"/>
    <property type="match status" value="1"/>
</dbReference>
<reference evidence="2 3" key="1">
    <citation type="submission" date="2020-02" db="EMBL/GenBank/DDBJ databases">
        <title>Whole genome sequence of Halogeometricum borinquense strain wsp4.</title>
        <authorList>
            <person name="Verma D.K."/>
            <person name="Gopal K."/>
            <person name="Prasad E.S."/>
        </authorList>
    </citation>
    <scope>NUCLEOTIDE SEQUENCE [LARGE SCALE GENOMIC DNA]</scope>
    <source>
        <strain evidence="3">wsp4</strain>
    </source>
</reference>
<feature type="region of interest" description="Disordered" evidence="1">
    <location>
        <begin position="453"/>
        <end position="489"/>
    </location>
</feature>
<dbReference type="EMBL" id="CP048739">
    <property type="protein sequence ID" value="QIB75389.1"/>
    <property type="molecule type" value="Genomic_DNA"/>
</dbReference>
<evidence type="ECO:0000256" key="1">
    <source>
        <dbReference type="SAM" id="MobiDB-lite"/>
    </source>
</evidence>
<dbReference type="InterPro" id="IPR027417">
    <property type="entry name" value="P-loop_NTPase"/>
</dbReference>
<protein>
    <submittedName>
        <fullName evidence="2">ATP-binding protein</fullName>
    </submittedName>
</protein>
<dbReference type="SUPFAM" id="SSF52540">
    <property type="entry name" value="P-loop containing nucleoside triphosphate hydrolases"/>
    <property type="match status" value="1"/>
</dbReference>
<gene>
    <name evidence="2" type="ORF">G3I44_14460</name>
</gene>
<feature type="compositionally biased region" description="Basic and acidic residues" evidence="1">
    <location>
        <begin position="480"/>
        <end position="489"/>
    </location>
</feature>
<organism evidence="2 3">
    <name type="scientific">Halogeometricum borinquense</name>
    <dbReference type="NCBI Taxonomy" id="60847"/>
    <lineage>
        <taxon>Archaea</taxon>
        <taxon>Methanobacteriati</taxon>
        <taxon>Methanobacteriota</taxon>
        <taxon>Stenosarchaea group</taxon>
        <taxon>Halobacteria</taxon>
        <taxon>Halobacteriales</taxon>
        <taxon>Haloferacaceae</taxon>
        <taxon>Halogeometricum</taxon>
    </lineage>
</organism>
<dbReference type="PANTHER" id="PTHR30121:SF6">
    <property type="entry name" value="SLR6007 PROTEIN"/>
    <property type="match status" value="1"/>
</dbReference>